<keyword evidence="4 5" id="KW-0067">ATP-binding</keyword>
<evidence type="ECO:0000256" key="6">
    <source>
        <dbReference type="SAM" id="Coils"/>
    </source>
</evidence>
<keyword evidence="2 5" id="KW-0378">Hydrolase</keyword>
<dbReference type="GO" id="GO:0003677">
    <property type="term" value="F:DNA binding"/>
    <property type="evidence" value="ECO:0007669"/>
    <property type="project" value="InterPro"/>
</dbReference>
<dbReference type="InterPro" id="IPR027417">
    <property type="entry name" value="P-loop_NTPase"/>
</dbReference>
<dbReference type="GO" id="GO:0005829">
    <property type="term" value="C:cytosol"/>
    <property type="evidence" value="ECO:0007669"/>
    <property type="project" value="TreeGrafter"/>
</dbReference>
<dbReference type="PANTHER" id="PTHR11070">
    <property type="entry name" value="UVRD / RECB / PCRA DNA HELICASE FAMILY MEMBER"/>
    <property type="match status" value="1"/>
</dbReference>
<evidence type="ECO:0000256" key="1">
    <source>
        <dbReference type="ARBA" id="ARBA00022741"/>
    </source>
</evidence>
<dbReference type="Proteomes" id="UP000051131">
    <property type="component" value="Unassembled WGS sequence"/>
</dbReference>
<organism evidence="8 9">
    <name type="scientific">Liquorilactobacillus cacaonum DSM 21116</name>
    <dbReference type="NCBI Taxonomy" id="1423729"/>
    <lineage>
        <taxon>Bacteria</taxon>
        <taxon>Bacillati</taxon>
        <taxon>Bacillota</taxon>
        <taxon>Bacilli</taxon>
        <taxon>Lactobacillales</taxon>
        <taxon>Lactobacillaceae</taxon>
        <taxon>Liquorilactobacillus</taxon>
    </lineage>
</organism>
<dbReference type="Gene3D" id="3.40.50.300">
    <property type="entry name" value="P-loop containing nucleotide triphosphate hydrolases"/>
    <property type="match status" value="3"/>
</dbReference>
<gene>
    <name evidence="8" type="ORF">FC80_GL000002</name>
</gene>
<dbReference type="PANTHER" id="PTHR11070:SF17">
    <property type="entry name" value="DNA HELICASE IV"/>
    <property type="match status" value="1"/>
</dbReference>
<dbReference type="GO" id="GO:0016787">
    <property type="term" value="F:hydrolase activity"/>
    <property type="evidence" value="ECO:0007669"/>
    <property type="project" value="UniProtKB-UniRule"/>
</dbReference>
<keyword evidence="1 5" id="KW-0547">Nucleotide-binding</keyword>
<dbReference type="InterPro" id="IPR000212">
    <property type="entry name" value="DNA_helicase_UvrD/REP"/>
</dbReference>
<dbReference type="GO" id="GO:0005524">
    <property type="term" value="F:ATP binding"/>
    <property type="evidence" value="ECO:0007669"/>
    <property type="project" value="UniProtKB-UniRule"/>
</dbReference>
<reference evidence="8 9" key="1">
    <citation type="journal article" date="2015" name="Genome Announc.">
        <title>Expanding the biotechnology potential of lactobacilli through comparative genomics of 213 strains and associated genera.</title>
        <authorList>
            <person name="Sun Z."/>
            <person name="Harris H.M."/>
            <person name="McCann A."/>
            <person name="Guo C."/>
            <person name="Argimon S."/>
            <person name="Zhang W."/>
            <person name="Yang X."/>
            <person name="Jeffery I.B."/>
            <person name="Cooney J.C."/>
            <person name="Kagawa T.F."/>
            <person name="Liu W."/>
            <person name="Song Y."/>
            <person name="Salvetti E."/>
            <person name="Wrobel A."/>
            <person name="Rasinkangas P."/>
            <person name="Parkhill J."/>
            <person name="Rea M.C."/>
            <person name="O'Sullivan O."/>
            <person name="Ritari J."/>
            <person name="Douillard F.P."/>
            <person name="Paul Ross R."/>
            <person name="Yang R."/>
            <person name="Briner A.E."/>
            <person name="Felis G.E."/>
            <person name="de Vos W.M."/>
            <person name="Barrangou R."/>
            <person name="Klaenhammer T.R."/>
            <person name="Caufield P.W."/>
            <person name="Cui Y."/>
            <person name="Zhang H."/>
            <person name="O'Toole P.W."/>
        </authorList>
    </citation>
    <scope>NUCLEOTIDE SEQUENCE [LARGE SCALE GENOMIC DNA]</scope>
    <source>
        <strain evidence="8 9">DSM 21116</strain>
    </source>
</reference>
<keyword evidence="6" id="KW-0175">Coiled coil</keyword>
<dbReference type="InterPro" id="IPR014016">
    <property type="entry name" value="UvrD-like_ATP-bd"/>
</dbReference>
<dbReference type="STRING" id="1423729.FC80_GL000002"/>
<dbReference type="AlphaFoldDB" id="A0A0R2CPV8"/>
<feature type="binding site" evidence="5">
    <location>
        <begin position="235"/>
        <end position="242"/>
    </location>
    <ligand>
        <name>ATP</name>
        <dbReference type="ChEBI" id="CHEBI:30616"/>
    </ligand>
</feature>
<dbReference type="NCBIfam" id="NF041464">
    <property type="entry name" value="HelD_BACSU"/>
    <property type="match status" value="1"/>
</dbReference>
<dbReference type="PROSITE" id="PS51198">
    <property type="entry name" value="UVRD_HELICASE_ATP_BIND"/>
    <property type="match status" value="1"/>
</dbReference>
<comment type="caution">
    <text evidence="8">The sequence shown here is derived from an EMBL/GenBank/DDBJ whole genome shotgun (WGS) entry which is preliminary data.</text>
</comment>
<proteinExistence type="predicted"/>
<dbReference type="InterPro" id="IPR048228">
    <property type="entry name" value="HelD_bacillota"/>
</dbReference>
<dbReference type="SUPFAM" id="SSF52540">
    <property type="entry name" value="P-loop containing nucleoside triphosphate hydrolases"/>
    <property type="match status" value="1"/>
</dbReference>
<sequence length="758" mass="87549">MKKEITLDKEHIFEQERVNRVVSMISTSLQKAKNEYDNAKQERSSVEKNYVQNAKINTFEVDDQMETNAEVQQQKQLVAKNVETENILERQIKLLADLKKSPYFGRIDIHEDGETSPETLYIGTSSFNDDTGNFLIYDWRAPIASIYYNGNLGYVSYNTPQGKQNAQLLKKRQFRIQESKITNMFDTNETVGDELLQEMLGEQGDEYMKNIVATIQKEQNDIIRDTKHDLLIVQGVAGSGKTSAILQRIAFLLYHSRSDLNADQIVLFSPNLLFSHYISEVLPSLGERNMRQVTITEFFAQRFEGLNVETLFENFEKHQIKQTSEKNIKETAEFMLSIKKQVENLDNKDLLFNNLLLEDQIIFTKKEILSLYSTLPSAQPHHLRQFELKNILIQKLKQKIKKEQSKQWVLDKIDSLSEEEYYSLLGEYKRGRFDNIESEITYLSKKIVQTKFEPIYEAIYNNYFLDIYHQYAELLKVFLPFDQKKFNDELELHRIRLEDCAPLLYLRDQLTGEGQNHSIHHLFVDEIQDYSLAQIYYLHATFPNAHLTLLGDSEQALFHTLQSSNELMTSLKETIAPKKARMIELNKSYRSTFEITSFMKSLLPDGNKIQAFTRSGPLPKVVITSKKAVISKLIFEAQRLLKNNETVAIITKDIVTCQLLLHSMKSKNAPTLIKNSDRSLPKGIVLLPIYLAKGLEFDAVIAYEISKENYPNDKSLGILYTICSRAMHELVLIGVENVSPLITNVPNNLFIVEHAITL</sequence>
<keyword evidence="9" id="KW-1185">Reference proteome</keyword>
<evidence type="ECO:0000256" key="5">
    <source>
        <dbReference type="PROSITE-ProRule" id="PRU00560"/>
    </source>
</evidence>
<dbReference type="GO" id="GO:0000725">
    <property type="term" value="P:recombinational repair"/>
    <property type="evidence" value="ECO:0007669"/>
    <property type="project" value="TreeGrafter"/>
</dbReference>
<feature type="coiled-coil region" evidence="6">
    <location>
        <begin position="22"/>
        <end position="49"/>
    </location>
</feature>
<accession>A0A0R2CPV8</accession>
<evidence type="ECO:0000259" key="7">
    <source>
        <dbReference type="PROSITE" id="PS51198"/>
    </source>
</evidence>
<feature type="domain" description="UvrD-like helicase ATP-binding" evidence="7">
    <location>
        <begin position="214"/>
        <end position="592"/>
    </location>
</feature>
<evidence type="ECO:0000313" key="9">
    <source>
        <dbReference type="Proteomes" id="UP000051131"/>
    </source>
</evidence>
<dbReference type="GO" id="GO:0043138">
    <property type="term" value="F:3'-5' DNA helicase activity"/>
    <property type="evidence" value="ECO:0007669"/>
    <property type="project" value="TreeGrafter"/>
</dbReference>
<dbReference type="EMBL" id="AYZE01000001">
    <property type="protein sequence ID" value="KRM92914.1"/>
    <property type="molecule type" value="Genomic_DNA"/>
</dbReference>
<dbReference type="Pfam" id="PF00580">
    <property type="entry name" value="UvrD-helicase"/>
    <property type="match status" value="1"/>
</dbReference>
<dbReference type="Pfam" id="PF13538">
    <property type="entry name" value="UvrD_C_2"/>
    <property type="match status" value="1"/>
</dbReference>
<keyword evidence="3 5" id="KW-0347">Helicase</keyword>
<dbReference type="PATRIC" id="fig|1423729.3.peg.2"/>
<evidence type="ECO:0000313" key="8">
    <source>
        <dbReference type="EMBL" id="KRM92914.1"/>
    </source>
</evidence>
<evidence type="ECO:0000256" key="2">
    <source>
        <dbReference type="ARBA" id="ARBA00022801"/>
    </source>
</evidence>
<evidence type="ECO:0000256" key="4">
    <source>
        <dbReference type="ARBA" id="ARBA00022840"/>
    </source>
</evidence>
<name>A0A0R2CPV8_9LACO</name>
<dbReference type="InterPro" id="IPR027785">
    <property type="entry name" value="UvrD-like_helicase_C"/>
</dbReference>
<protein>
    <submittedName>
        <fullName evidence="8">ATP-dependent DNA helicase</fullName>
    </submittedName>
</protein>
<evidence type="ECO:0000256" key="3">
    <source>
        <dbReference type="ARBA" id="ARBA00022806"/>
    </source>
</evidence>